<dbReference type="CDD" id="cd00590">
    <property type="entry name" value="RRM_SF"/>
    <property type="match status" value="1"/>
</dbReference>
<feature type="region of interest" description="Disordered" evidence="2">
    <location>
        <begin position="167"/>
        <end position="196"/>
    </location>
</feature>
<feature type="compositionally biased region" description="Basic and acidic residues" evidence="2">
    <location>
        <begin position="180"/>
        <end position="196"/>
    </location>
</feature>
<protein>
    <recommendedName>
        <fullName evidence="3">RRM domain-containing protein</fullName>
    </recommendedName>
</protein>
<comment type="caution">
    <text evidence="4">The sequence shown here is derived from an EMBL/GenBank/DDBJ whole genome shotgun (WGS) entry which is preliminary data.</text>
</comment>
<feature type="domain" description="RRM" evidence="3">
    <location>
        <begin position="133"/>
        <end position="196"/>
    </location>
</feature>
<dbReference type="OrthoDB" id="199980at2759"/>
<accession>A0A4D9CSZ7</accession>
<feature type="compositionally biased region" description="Basic and acidic residues" evidence="2">
    <location>
        <begin position="42"/>
        <end position="83"/>
    </location>
</feature>
<dbReference type="AlphaFoldDB" id="A0A4D9CSZ7"/>
<dbReference type="InterPro" id="IPR012677">
    <property type="entry name" value="Nucleotide-bd_a/b_plait_sf"/>
</dbReference>
<dbReference type="Gene3D" id="3.30.70.330">
    <property type="match status" value="1"/>
</dbReference>
<feature type="compositionally biased region" description="Polar residues" evidence="2">
    <location>
        <begin position="12"/>
        <end position="25"/>
    </location>
</feature>
<reference evidence="4 5" key="1">
    <citation type="submission" date="2019-01" db="EMBL/GenBank/DDBJ databases">
        <title>Nuclear Genome Assembly of the Microalgal Biofuel strain Nannochloropsis salina CCMP1776.</title>
        <authorList>
            <person name="Hovde B."/>
        </authorList>
    </citation>
    <scope>NUCLEOTIDE SEQUENCE [LARGE SCALE GENOMIC DNA]</scope>
    <source>
        <strain evidence="4 5">CCMP1776</strain>
    </source>
</reference>
<gene>
    <name evidence="4" type="ORF">NSK_008803</name>
</gene>
<keyword evidence="5" id="KW-1185">Reference proteome</keyword>
<evidence type="ECO:0000256" key="2">
    <source>
        <dbReference type="SAM" id="MobiDB-lite"/>
    </source>
</evidence>
<dbReference type="Pfam" id="PF00076">
    <property type="entry name" value="RRM_1"/>
    <property type="match status" value="1"/>
</dbReference>
<evidence type="ECO:0000256" key="1">
    <source>
        <dbReference type="PROSITE-ProRule" id="PRU00176"/>
    </source>
</evidence>
<sequence length="196" mass="21098">MMISSPLDLPLSTANGTSTATSVVSDGQEKVGFPQEAMQDSGGRKHGEREDREEDGREREEEGGNEGEGRWRRAALAEKDYAADNKGNGGVEESTSEVAEMQEAAGPEEGGKEGEVEGAGEGPPVREEENDGTFVHLSNLRLNTTVEELKTLFSQYGALVTCHVRPQRTEKSASVTGSVRFEKKEDAARAVQEARG</sequence>
<dbReference type="InterPro" id="IPR000504">
    <property type="entry name" value="RRM_dom"/>
</dbReference>
<dbReference type="SUPFAM" id="SSF54928">
    <property type="entry name" value="RNA-binding domain, RBD"/>
    <property type="match status" value="1"/>
</dbReference>
<dbReference type="Proteomes" id="UP000355283">
    <property type="component" value="Unassembled WGS sequence"/>
</dbReference>
<evidence type="ECO:0000313" key="4">
    <source>
        <dbReference type="EMBL" id="TFJ79869.1"/>
    </source>
</evidence>
<organism evidence="4 5">
    <name type="scientific">Nannochloropsis salina CCMP1776</name>
    <dbReference type="NCBI Taxonomy" id="1027361"/>
    <lineage>
        <taxon>Eukaryota</taxon>
        <taxon>Sar</taxon>
        <taxon>Stramenopiles</taxon>
        <taxon>Ochrophyta</taxon>
        <taxon>Eustigmatophyceae</taxon>
        <taxon>Eustigmatales</taxon>
        <taxon>Monodopsidaceae</taxon>
        <taxon>Microchloropsis</taxon>
        <taxon>Microchloropsis salina</taxon>
    </lineage>
</organism>
<feature type="region of interest" description="Disordered" evidence="2">
    <location>
        <begin position="1"/>
        <end position="132"/>
    </location>
</feature>
<dbReference type="PROSITE" id="PS50102">
    <property type="entry name" value="RRM"/>
    <property type="match status" value="1"/>
</dbReference>
<dbReference type="EMBL" id="SDOX01000192">
    <property type="protein sequence ID" value="TFJ79869.1"/>
    <property type="molecule type" value="Genomic_DNA"/>
</dbReference>
<name>A0A4D9CSZ7_9STRA</name>
<proteinExistence type="predicted"/>
<dbReference type="InterPro" id="IPR035979">
    <property type="entry name" value="RBD_domain_sf"/>
</dbReference>
<evidence type="ECO:0000313" key="5">
    <source>
        <dbReference type="Proteomes" id="UP000355283"/>
    </source>
</evidence>
<keyword evidence="1" id="KW-0694">RNA-binding</keyword>
<dbReference type="GO" id="GO:0003723">
    <property type="term" value="F:RNA binding"/>
    <property type="evidence" value="ECO:0007669"/>
    <property type="project" value="UniProtKB-UniRule"/>
</dbReference>
<evidence type="ECO:0000259" key="3">
    <source>
        <dbReference type="PROSITE" id="PS50102"/>
    </source>
</evidence>